<proteinExistence type="predicted"/>
<reference evidence="1" key="2">
    <citation type="journal article" date="2015" name="Fish Shellfish Immunol.">
        <title>Early steps in the European eel (Anguilla anguilla)-Vibrio vulnificus interaction in the gills: Role of the RtxA13 toxin.</title>
        <authorList>
            <person name="Callol A."/>
            <person name="Pajuelo D."/>
            <person name="Ebbesson L."/>
            <person name="Teles M."/>
            <person name="MacKenzie S."/>
            <person name="Amaro C."/>
        </authorList>
    </citation>
    <scope>NUCLEOTIDE SEQUENCE</scope>
</reference>
<sequence length="45" mass="5432">MFWLLKIQRTQRSWHMHSGEYFLSHATINFTLWHCSLPAGRSVRT</sequence>
<evidence type="ECO:0000313" key="1">
    <source>
        <dbReference type="EMBL" id="JAH88444.1"/>
    </source>
</evidence>
<dbReference type="EMBL" id="GBXM01020133">
    <property type="protein sequence ID" value="JAH88444.1"/>
    <property type="molecule type" value="Transcribed_RNA"/>
</dbReference>
<name>A0A0E9WDH7_ANGAN</name>
<protein>
    <submittedName>
        <fullName evidence="1">Uncharacterized protein</fullName>
    </submittedName>
</protein>
<accession>A0A0E9WDH7</accession>
<reference evidence="1" key="1">
    <citation type="submission" date="2014-11" db="EMBL/GenBank/DDBJ databases">
        <authorList>
            <person name="Amaro Gonzalez C."/>
        </authorList>
    </citation>
    <scope>NUCLEOTIDE SEQUENCE</scope>
</reference>
<dbReference type="AlphaFoldDB" id="A0A0E9WDH7"/>
<organism evidence="1">
    <name type="scientific">Anguilla anguilla</name>
    <name type="common">European freshwater eel</name>
    <name type="synonym">Muraena anguilla</name>
    <dbReference type="NCBI Taxonomy" id="7936"/>
    <lineage>
        <taxon>Eukaryota</taxon>
        <taxon>Metazoa</taxon>
        <taxon>Chordata</taxon>
        <taxon>Craniata</taxon>
        <taxon>Vertebrata</taxon>
        <taxon>Euteleostomi</taxon>
        <taxon>Actinopterygii</taxon>
        <taxon>Neopterygii</taxon>
        <taxon>Teleostei</taxon>
        <taxon>Anguilliformes</taxon>
        <taxon>Anguillidae</taxon>
        <taxon>Anguilla</taxon>
    </lineage>
</organism>